<dbReference type="GO" id="GO:0005737">
    <property type="term" value="C:cytoplasm"/>
    <property type="evidence" value="ECO:0007669"/>
    <property type="project" value="TreeGrafter"/>
</dbReference>
<dbReference type="GO" id="GO:0000278">
    <property type="term" value="P:mitotic cell cycle"/>
    <property type="evidence" value="ECO:0007669"/>
    <property type="project" value="TreeGrafter"/>
</dbReference>
<dbReference type="Pfam" id="PF12330">
    <property type="entry name" value="Haspin_kinase"/>
    <property type="match status" value="1"/>
</dbReference>
<accession>A0A914XTD6</accession>
<dbReference type="GO" id="GO:0035556">
    <property type="term" value="P:intracellular signal transduction"/>
    <property type="evidence" value="ECO:0007669"/>
    <property type="project" value="TreeGrafter"/>
</dbReference>
<sequence length="203" mass="23301">MESDATVKLHVSTVSTQPIRSIFADLQFSDCSFITEEDKMRSLETSMHEKSGRYSQYFDLNEAERDDSLRSLATVAPSHAPFFYCNAARSSSCLDCQRKKSYYTSPSEDSSITRHYVAMALSLGGIELELFELQSDKQLLSIFLQVTVALAVAEIELKYEYRDLHWNNILITEDDKRPFLKYRWKGTKYNIPTFGVIATIIDF</sequence>
<evidence type="ECO:0000313" key="1">
    <source>
        <dbReference type="Proteomes" id="UP000887577"/>
    </source>
</evidence>
<name>A0A914XTD6_9BILA</name>
<dbReference type="Proteomes" id="UP000887577">
    <property type="component" value="Unplaced"/>
</dbReference>
<dbReference type="PANTHER" id="PTHR24419">
    <property type="entry name" value="INTERLEUKIN-1 RECEPTOR-ASSOCIATED KINASE"/>
    <property type="match status" value="1"/>
</dbReference>
<keyword evidence="1" id="KW-1185">Reference proteome</keyword>
<protein>
    <submittedName>
        <fullName evidence="2">Protein kinase domain-containing protein</fullName>
    </submittedName>
</protein>
<dbReference type="Gene3D" id="1.10.510.10">
    <property type="entry name" value="Transferase(Phosphotransferase) domain 1"/>
    <property type="match status" value="1"/>
</dbReference>
<dbReference type="AlphaFoldDB" id="A0A914XTD6"/>
<dbReference type="PANTHER" id="PTHR24419:SF18">
    <property type="entry name" value="SERINE_THREONINE-PROTEIN KINASE HASPIN"/>
    <property type="match status" value="1"/>
</dbReference>
<proteinExistence type="predicted"/>
<organism evidence="1 2">
    <name type="scientific">Panagrolaimus superbus</name>
    <dbReference type="NCBI Taxonomy" id="310955"/>
    <lineage>
        <taxon>Eukaryota</taxon>
        <taxon>Metazoa</taxon>
        <taxon>Ecdysozoa</taxon>
        <taxon>Nematoda</taxon>
        <taxon>Chromadorea</taxon>
        <taxon>Rhabditida</taxon>
        <taxon>Tylenchina</taxon>
        <taxon>Panagrolaimomorpha</taxon>
        <taxon>Panagrolaimoidea</taxon>
        <taxon>Panagrolaimidae</taxon>
        <taxon>Panagrolaimus</taxon>
    </lineage>
</organism>
<evidence type="ECO:0000313" key="2">
    <source>
        <dbReference type="WBParaSite" id="PSU_v2.g11221.t1"/>
    </source>
</evidence>
<dbReference type="GO" id="GO:0072354">
    <property type="term" value="F:histone H3T3 kinase activity"/>
    <property type="evidence" value="ECO:0007669"/>
    <property type="project" value="TreeGrafter"/>
</dbReference>
<dbReference type="WBParaSite" id="PSU_v2.g11221.t1">
    <property type="protein sequence ID" value="PSU_v2.g11221.t1"/>
    <property type="gene ID" value="PSU_v2.g11221"/>
</dbReference>
<dbReference type="GO" id="GO:0005634">
    <property type="term" value="C:nucleus"/>
    <property type="evidence" value="ECO:0007669"/>
    <property type="project" value="TreeGrafter"/>
</dbReference>
<reference evidence="2" key="1">
    <citation type="submission" date="2022-11" db="UniProtKB">
        <authorList>
            <consortium name="WormBaseParasite"/>
        </authorList>
    </citation>
    <scope>IDENTIFICATION</scope>
</reference>